<evidence type="ECO:0000259" key="9">
    <source>
        <dbReference type="Pfam" id="PF12804"/>
    </source>
</evidence>
<dbReference type="AlphaFoldDB" id="A0AAU7NS21"/>
<feature type="binding site" evidence="8">
    <location>
        <position position="71"/>
    </location>
    <ligand>
        <name>GTP</name>
        <dbReference type="ChEBI" id="CHEBI:37565"/>
    </ligand>
</feature>
<dbReference type="NCBIfam" id="TIGR02665">
    <property type="entry name" value="molyb_mobA"/>
    <property type="match status" value="1"/>
</dbReference>
<name>A0AAU7NS21_9GAMM</name>
<dbReference type="InterPro" id="IPR025877">
    <property type="entry name" value="MobA-like_NTP_Trfase"/>
</dbReference>
<dbReference type="GO" id="GO:0046872">
    <property type="term" value="F:metal ion binding"/>
    <property type="evidence" value="ECO:0007669"/>
    <property type="project" value="UniProtKB-KW"/>
</dbReference>
<accession>A0AAU7NS21</accession>
<evidence type="ECO:0000256" key="7">
    <source>
        <dbReference type="ARBA" id="ARBA00023150"/>
    </source>
</evidence>
<comment type="cofactor">
    <cofactor evidence="8">
        <name>Mg(2+)</name>
        <dbReference type="ChEBI" id="CHEBI:18420"/>
    </cofactor>
</comment>
<dbReference type="GO" id="GO:0005525">
    <property type="term" value="F:GTP binding"/>
    <property type="evidence" value="ECO:0007669"/>
    <property type="project" value="UniProtKB-UniRule"/>
</dbReference>
<dbReference type="HAMAP" id="MF_00316">
    <property type="entry name" value="MobA"/>
    <property type="match status" value="1"/>
</dbReference>
<dbReference type="SUPFAM" id="SSF53448">
    <property type="entry name" value="Nucleotide-diphospho-sugar transferases"/>
    <property type="match status" value="1"/>
</dbReference>
<keyword evidence="11" id="KW-1185">Reference proteome</keyword>
<dbReference type="GO" id="GO:0061603">
    <property type="term" value="F:molybdenum cofactor guanylyltransferase activity"/>
    <property type="evidence" value="ECO:0007669"/>
    <property type="project" value="UniProtKB-EC"/>
</dbReference>
<keyword evidence="3 8" id="KW-0479">Metal-binding</keyword>
<feature type="domain" description="MobA-like NTP transferase" evidence="9">
    <location>
        <begin position="9"/>
        <end position="166"/>
    </location>
</feature>
<evidence type="ECO:0000256" key="1">
    <source>
        <dbReference type="ARBA" id="ARBA00022490"/>
    </source>
</evidence>
<comment type="subunit">
    <text evidence="8">Monomer.</text>
</comment>
<comment type="domain">
    <text evidence="8">The N-terminal domain determines nucleotide recognition and specific binding, while the C-terminal domain determines the specific binding to the target protein.</text>
</comment>
<evidence type="ECO:0000256" key="4">
    <source>
        <dbReference type="ARBA" id="ARBA00022741"/>
    </source>
</evidence>
<dbReference type="InterPro" id="IPR013482">
    <property type="entry name" value="Molybde_CF_guanTrfase"/>
</dbReference>
<gene>
    <name evidence="8 10" type="primary">mobA</name>
    <name evidence="10" type="ORF">Q9L42_015540</name>
</gene>
<feature type="binding site" evidence="8">
    <location>
        <begin position="12"/>
        <end position="14"/>
    </location>
    <ligand>
        <name>GTP</name>
        <dbReference type="ChEBI" id="CHEBI:37565"/>
    </ligand>
</feature>
<dbReference type="GO" id="GO:0005737">
    <property type="term" value="C:cytoplasm"/>
    <property type="evidence" value="ECO:0007669"/>
    <property type="project" value="UniProtKB-SubCell"/>
</dbReference>
<evidence type="ECO:0000256" key="6">
    <source>
        <dbReference type="ARBA" id="ARBA00023134"/>
    </source>
</evidence>
<dbReference type="EC" id="2.7.7.77" evidence="8"/>
<proteinExistence type="inferred from homology"/>
<dbReference type="Proteomes" id="UP001225378">
    <property type="component" value="Chromosome"/>
</dbReference>
<evidence type="ECO:0000256" key="8">
    <source>
        <dbReference type="HAMAP-Rule" id="MF_00316"/>
    </source>
</evidence>
<keyword evidence="10" id="KW-0548">Nucleotidyltransferase</keyword>
<feature type="binding site" evidence="8">
    <location>
        <position position="101"/>
    </location>
    <ligand>
        <name>Mg(2+)</name>
        <dbReference type="ChEBI" id="CHEBI:18420"/>
    </ligand>
</feature>
<dbReference type="CDD" id="cd02503">
    <property type="entry name" value="MobA"/>
    <property type="match status" value="1"/>
</dbReference>
<dbReference type="InterPro" id="IPR029044">
    <property type="entry name" value="Nucleotide-diphossugar_trans"/>
</dbReference>
<evidence type="ECO:0000256" key="2">
    <source>
        <dbReference type="ARBA" id="ARBA00022679"/>
    </source>
</evidence>
<comment type="similarity">
    <text evidence="8">Belongs to the MobA family.</text>
</comment>
<protein>
    <recommendedName>
        <fullName evidence="8">Molybdenum cofactor guanylyltransferase</fullName>
        <shortName evidence="8">MoCo guanylyltransferase</shortName>
        <ecNumber evidence="8">2.7.7.77</ecNumber>
    </recommendedName>
    <alternativeName>
        <fullName evidence="8">GTP:molybdopterin guanylyltransferase</fullName>
    </alternativeName>
    <alternativeName>
        <fullName evidence="8">Mo-MPT guanylyltransferase</fullName>
    </alternativeName>
    <alternativeName>
        <fullName evidence="8">Molybdopterin guanylyltransferase</fullName>
    </alternativeName>
    <alternativeName>
        <fullName evidence="8">Molybdopterin-guanine dinucleotide synthase</fullName>
        <shortName evidence="8">MGD synthase</shortName>
    </alternativeName>
</protein>
<evidence type="ECO:0000256" key="5">
    <source>
        <dbReference type="ARBA" id="ARBA00022842"/>
    </source>
</evidence>
<dbReference type="KEGG" id="mech:Q9L42_015540"/>
<dbReference type="Gene3D" id="3.90.550.10">
    <property type="entry name" value="Spore Coat Polysaccharide Biosynthesis Protein SpsA, Chain A"/>
    <property type="match status" value="1"/>
</dbReference>
<evidence type="ECO:0000256" key="3">
    <source>
        <dbReference type="ARBA" id="ARBA00022723"/>
    </source>
</evidence>
<comment type="subcellular location">
    <subcellularLocation>
        <location evidence="8">Cytoplasm</location>
    </subcellularLocation>
</comment>
<evidence type="ECO:0000313" key="10">
    <source>
        <dbReference type="EMBL" id="XBS19760.1"/>
    </source>
</evidence>
<evidence type="ECO:0000313" key="11">
    <source>
        <dbReference type="Proteomes" id="UP001225378"/>
    </source>
</evidence>
<keyword evidence="4 8" id="KW-0547">Nucleotide-binding</keyword>
<dbReference type="EMBL" id="CP157743">
    <property type="protein sequence ID" value="XBS19760.1"/>
    <property type="molecule type" value="Genomic_DNA"/>
</dbReference>
<feature type="binding site" evidence="8">
    <location>
        <position position="101"/>
    </location>
    <ligand>
        <name>GTP</name>
        <dbReference type="ChEBI" id="CHEBI:37565"/>
    </ligand>
</feature>
<keyword evidence="2 8" id="KW-0808">Transferase</keyword>
<reference evidence="10 11" key="1">
    <citation type="journal article" date="2024" name="Microbiology">
        <title>Methylomarinum rosea sp. nov., a novel halophilic methanotrophic bacterium from the hypersaline Lake Elton.</title>
        <authorList>
            <person name="Suleimanov R.Z."/>
            <person name="Oshkin I.Y."/>
            <person name="Danilova O.V."/>
            <person name="Suzina N.E."/>
            <person name="Dedysh S.N."/>
        </authorList>
    </citation>
    <scope>NUCLEOTIDE SEQUENCE [LARGE SCALE GENOMIC DNA]</scope>
    <source>
        <strain evidence="10 11">Ch1-1</strain>
    </source>
</reference>
<keyword evidence="1 8" id="KW-0963">Cytoplasm</keyword>
<comment type="catalytic activity">
    <reaction evidence="8">
        <text>Mo-molybdopterin + GTP + H(+) = Mo-molybdopterin guanine dinucleotide + diphosphate</text>
        <dbReference type="Rhea" id="RHEA:34243"/>
        <dbReference type="ChEBI" id="CHEBI:15378"/>
        <dbReference type="ChEBI" id="CHEBI:33019"/>
        <dbReference type="ChEBI" id="CHEBI:37565"/>
        <dbReference type="ChEBI" id="CHEBI:71302"/>
        <dbReference type="ChEBI" id="CHEBI:71310"/>
        <dbReference type="EC" id="2.7.7.77"/>
    </reaction>
</comment>
<dbReference type="RefSeq" id="WP_305907490.1">
    <property type="nucleotide sequence ID" value="NZ_CP157743.1"/>
</dbReference>
<comment type="function">
    <text evidence="8">Transfers a GMP moiety from GTP to Mo-molybdopterin (Mo-MPT) cofactor (Moco or molybdenum cofactor) to form Mo-molybdopterin guanine dinucleotide (Mo-MGD) cofactor.</text>
</comment>
<keyword evidence="6 8" id="KW-0342">GTP-binding</keyword>
<dbReference type="GO" id="GO:1902758">
    <property type="term" value="P:bis(molybdopterin guanine dinucleotide)molybdenum biosynthetic process"/>
    <property type="evidence" value="ECO:0007669"/>
    <property type="project" value="TreeGrafter"/>
</dbReference>
<feature type="binding site" evidence="8">
    <location>
        <position position="25"/>
    </location>
    <ligand>
        <name>GTP</name>
        <dbReference type="ChEBI" id="CHEBI:37565"/>
    </ligand>
</feature>
<dbReference type="PANTHER" id="PTHR19136">
    <property type="entry name" value="MOLYBDENUM COFACTOR GUANYLYLTRANSFERASE"/>
    <property type="match status" value="1"/>
</dbReference>
<dbReference type="Pfam" id="PF12804">
    <property type="entry name" value="NTP_transf_3"/>
    <property type="match status" value="1"/>
</dbReference>
<keyword evidence="5 8" id="KW-0460">Magnesium</keyword>
<keyword evidence="7 8" id="KW-0501">Molybdenum cofactor biosynthesis</keyword>
<feature type="binding site" evidence="8">
    <location>
        <position position="53"/>
    </location>
    <ligand>
        <name>GTP</name>
        <dbReference type="ChEBI" id="CHEBI:37565"/>
    </ligand>
</feature>
<dbReference type="PANTHER" id="PTHR19136:SF81">
    <property type="entry name" value="MOLYBDENUM COFACTOR GUANYLYLTRANSFERASE"/>
    <property type="match status" value="1"/>
</dbReference>
<organism evidence="10 11">
    <name type="scientific">Methylomarinum roseum</name>
    <dbReference type="NCBI Taxonomy" id="3067653"/>
    <lineage>
        <taxon>Bacteria</taxon>
        <taxon>Pseudomonadati</taxon>
        <taxon>Pseudomonadota</taxon>
        <taxon>Gammaproteobacteria</taxon>
        <taxon>Methylococcales</taxon>
        <taxon>Methylococcaceae</taxon>
        <taxon>Methylomarinum</taxon>
    </lineage>
</organism>
<sequence>MSKQNKVTGVVLAGGMARRMGRQDKGLVLYRHQALVNYALWALSAVADDVMINANRNIEQYQAFGYPVISDLNGNFEGPLAGILAAMSAADTEILLVTPCDTPLVKAEHLHKLLARRAAVDADIAVACDGERLHPVFLALRTSLKGSLEKYLQRGERKVERWLQQHSMVRVDFSDEPDIFININTLNELDQLQQQDAIATSQDCVREVDEGAAKTAEKS</sequence>